<sequence length="165" mass="19675">MNEHLQISEQLALVLEKIENMPSFLAELPMDAHPKFPQYKRFLRVEDMDNKSKNNYIHFNYKQIFREEGNDNEFELNLPSPEWVVYAETWSYMRGDNGRPLEAPLKENYEGAIPMENEEAITKVRVPSYKYMLWLMKYKNAQFLELVKGYASDFIRLNINKLNEV</sequence>
<dbReference type="RefSeq" id="WP_002686452.1">
    <property type="nucleotide sequence ID" value="NZ_UFTJ01000001.1"/>
</dbReference>
<dbReference type="AlphaFoldDB" id="A0A376C084"/>
<evidence type="ECO:0000313" key="1">
    <source>
        <dbReference type="EMBL" id="SSZ47139.1"/>
    </source>
</evidence>
<reference evidence="1 2" key="1">
    <citation type="submission" date="2018-06" db="EMBL/GenBank/DDBJ databases">
        <authorList>
            <consortium name="Pathogen Informatics"/>
            <person name="Doyle S."/>
        </authorList>
    </citation>
    <scope>NUCLEOTIDE SEQUENCE [LARGE SCALE GENOMIC DNA]</scope>
    <source>
        <strain evidence="1 2">NCTC11661</strain>
    </source>
</reference>
<evidence type="ECO:0000313" key="2">
    <source>
        <dbReference type="Proteomes" id="UP000255515"/>
    </source>
</evidence>
<accession>A0A376C084</accession>
<proteinExistence type="predicted"/>
<organism evidence="1 2">
    <name type="scientific">Bergeyella zoohelcum</name>
    <dbReference type="NCBI Taxonomy" id="1015"/>
    <lineage>
        <taxon>Bacteria</taxon>
        <taxon>Pseudomonadati</taxon>
        <taxon>Bacteroidota</taxon>
        <taxon>Flavobacteriia</taxon>
        <taxon>Flavobacteriales</taxon>
        <taxon>Weeksellaceae</taxon>
        <taxon>Bergeyella</taxon>
    </lineage>
</organism>
<dbReference type="EMBL" id="UFTJ01000001">
    <property type="protein sequence ID" value="SSZ47139.1"/>
    <property type="molecule type" value="Genomic_DNA"/>
</dbReference>
<gene>
    <name evidence="1" type="ORF">NCTC11661_00805</name>
</gene>
<protein>
    <submittedName>
        <fullName evidence="1">Uncharacterized protein</fullName>
    </submittedName>
</protein>
<dbReference type="Proteomes" id="UP000255515">
    <property type="component" value="Unassembled WGS sequence"/>
</dbReference>
<name>A0A376C084_9FLAO</name>